<dbReference type="Gene3D" id="3.40.50.300">
    <property type="entry name" value="P-loop containing nucleotide triphosphate hydrolases"/>
    <property type="match status" value="1"/>
</dbReference>
<evidence type="ECO:0000259" key="3">
    <source>
        <dbReference type="PROSITE" id="PS50893"/>
    </source>
</evidence>
<proteinExistence type="predicted"/>
<evidence type="ECO:0000313" key="5">
    <source>
        <dbReference type="Proteomes" id="UP001501676"/>
    </source>
</evidence>
<protein>
    <recommendedName>
        <fullName evidence="3">ABC transporter domain-containing protein</fullName>
    </recommendedName>
</protein>
<dbReference type="PANTHER" id="PTHR43038:SF7">
    <property type="entry name" value="ABC TRANSPORT SYSTEM ATP-BINDING PROTEIN"/>
    <property type="match status" value="1"/>
</dbReference>
<comment type="caution">
    <text evidence="4">The sequence shown here is derived from an EMBL/GenBank/DDBJ whole genome shotgun (WGS) entry which is preliminary data.</text>
</comment>
<dbReference type="RefSeq" id="WP_345728792.1">
    <property type="nucleotide sequence ID" value="NZ_BAAAYN010000018.1"/>
</dbReference>
<feature type="domain" description="ABC transporter" evidence="3">
    <location>
        <begin position="74"/>
        <end position="270"/>
    </location>
</feature>
<reference evidence="5" key="1">
    <citation type="journal article" date="2019" name="Int. J. Syst. Evol. Microbiol.">
        <title>The Global Catalogue of Microorganisms (GCM) 10K type strain sequencing project: providing services to taxonomists for standard genome sequencing and annotation.</title>
        <authorList>
            <consortium name="The Broad Institute Genomics Platform"/>
            <consortium name="The Broad Institute Genome Sequencing Center for Infectious Disease"/>
            <person name="Wu L."/>
            <person name="Ma J."/>
        </authorList>
    </citation>
    <scope>NUCLEOTIDE SEQUENCE [LARGE SCALE GENOMIC DNA]</scope>
    <source>
        <strain evidence="5">JCM 9458</strain>
    </source>
</reference>
<dbReference type="Proteomes" id="UP001501676">
    <property type="component" value="Unassembled WGS sequence"/>
</dbReference>
<sequence>MTVDEWLAALSAELRRRQVDPSGPVGEAAVHLRDSGQAPLSVFGPPAAYALAVVESLRGTTAAARRRPRSDVRLEARGITKKYGRRTVLNGVDLSVHAGEVVAMIGANGCGKSTMLRICAGLTRPSSGEVRIHGRVGYCPQAGGTSDYLTADEHFVLVGAGRGVPRTAARAEGRARAAALDWPHVARDGQARHLSGGTRQKLNLVLGGLGDPDVLLLDEPYQGFDNGTYLDFWQQVWRWRDAGSAIVVVTHLLGELDRVDTVLDLTPRGER</sequence>
<dbReference type="InterPro" id="IPR003439">
    <property type="entry name" value="ABC_transporter-like_ATP-bd"/>
</dbReference>
<dbReference type="PROSITE" id="PS50893">
    <property type="entry name" value="ABC_TRANSPORTER_2"/>
    <property type="match status" value="1"/>
</dbReference>
<dbReference type="CDD" id="cd03230">
    <property type="entry name" value="ABC_DR_subfamily_A"/>
    <property type="match status" value="1"/>
</dbReference>
<evidence type="ECO:0000256" key="1">
    <source>
        <dbReference type="ARBA" id="ARBA00022741"/>
    </source>
</evidence>
<name>A0ABP6SXC7_9ACTN</name>
<keyword evidence="2" id="KW-0067">ATP-binding</keyword>
<accession>A0ABP6SXC7</accession>
<evidence type="ECO:0000313" key="4">
    <source>
        <dbReference type="EMBL" id="GAA3387669.1"/>
    </source>
</evidence>
<dbReference type="InterPro" id="IPR027417">
    <property type="entry name" value="P-loop_NTPase"/>
</dbReference>
<organism evidence="4 5">
    <name type="scientific">Cryptosporangium minutisporangium</name>
    <dbReference type="NCBI Taxonomy" id="113569"/>
    <lineage>
        <taxon>Bacteria</taxon>
        <taxon>Bacillati</taxon>
        <taxon>Actinomycetota</taxon>
        <taxon>Actinomycetes</taxon>
        <taxon>Cryptosporangiales</taxon>
        <taxon>Cryptosporangiaceae</taxon>
        <taxon>Cryptosporangium</taxon>
    </lineage>
</organism>
<dbReference type="EMBL" id="BAAAYN010000018">
    <property type="protein sequence ID" value="GAA3387669.1"/>
    <property type="molecule type" value="Genomic_DNA"/>
</dbReference>
<keyword evidence="5" id="KW-1185">Reference proteome</keyword>
<dbReference type="Pfam" id="PF00005">
    <property type="entry name" value="ABC_tran"/>
    <property type="match status" value="1"/>
</dbReference>
<keyword evidence="1" id="KW-0547">Nucleotide-binding</keyword>
<dbReference type="PANTHER" id="PTHR43038">
    <property type="entry name" value="ATP-BINDING CASSETTE, SUB-FAMILY H, MEMBER 1"/>
    <property type="match status" value="1"/>
</dbReference>
<gene>
    <name evidence="4" type="ORF">GCM10020369_31020</name>
</gene>
<dbReference type="SUPFAM" id="SSF52540">
    <property type="entry name" value="P-loop containing nucleoside triphosphate hydrolases"/>
    <property type="match status" value="1"/>
</dbReference>
<dbReference type="SMART" id="SM00382">
    <property type="entry name" value="AAA"/>
    <property type="match status" value="1"/>
</dbReference>
<evidence type="ECO:0000256" key="2">
    <source>
        <dbReference type="ARBA" id="ARBA00022840"/>
    </source>
</evidence>
<dbReference type="InterPro" id="IPR003593">
    <property type="entry name" value="AAA+_ATPase"/>
</dbReference>